<keyword evidence="2" id="KW-1185">Reference proteome</keyword>
<protein>
    <submittedName>
        <fullName evidence="1 3">Uncharacterized protein</fullName>
    </submittedName>
</protein>
<dbReference type="Proteomes" id="UP000504638">
    <property type="component" value="Unplaced"/>
</dbReference>
<accession>A0A6G1FWY7</accession>
<reference evidence="3" key="3">
    <citation type="submission" date="2025-04" db="UniProtKB">
        <authorList>
            <consortium name="RefSeq"/>
        </authorList>
    </citation>
    <scope>IDENTIFICATION</scope>
    <source>
        <strain evidence="3">CBS 781.70</strain>
    </source>
</reference>
<dbReference type="GeneID" id="54420586"/>
<evidence type="ECO:0000313" key="3">
    <source>
        <dbReference type="RefSeq" id="XP_033531770.1"/>
    </source>
</evidence>
<evidence type="ECO:0000313" key="2">
    <source>
        <dbReference type="Proteomes" id="UP000504638"/>
    </source>
</evidence>
<dbReference type="EMBL" id="ML975168">
    <property type="protein sequence ID" value="KAF1810139.1"/>
    <property type="molecule type" value="Genomic_DNA"/>
</dbReference>
<name>A0A6G1FWY7_9PEZI</name>
<proteinExistence type="predicted"/>
<organism evidence="1">
    <name type="scientific">Eremomyces bilateralis CBS 781.70</name>
    <dbReference type="NCBI Taxonomy" id="1392243"/>
    <lineage>
        <taxon>Eukaryota</taxon>
        <taxon>Fungi</taxon>
        <taxon>Dikarya</taxon>
        <taxon>Ascomycota</taxon>
        <taxon>Pezizomycotina</taxon>
        <taxon>Dothideomycetes</taxon>
        <taxon>Dothideomycetes incertae sedis</taxon>
        <taxon>Eremomycetales</taxon>
        <taxon>Eremomycetaceae</taxon>
        <taxon>Eremomyces</taxon>
    </lineage>
</organism>
<evidence type="ECO:0000313" key="1">
    <source>
        <dbReference type="EMBL" id="KAF1810139.1"/>
    </source>
</evidence>
<sequence length="62" mass="7130">MRSFITSPIIVYYPSNPFPPHAHPPSYIPEPPYAPNSQNLTPRHYLQQSISYINRQGIKLPP</sequence>
<gene>
    <name evidence="1 3" type="ORF">P152DRAFT_460931</name>
</gene>
<dbReference type="RefSeq" id="XP_033531770.1">
    <property type="nucleotide sequence ID" value="XM_033680016.1"/>
</dbReference>
<reference evidence="3" key="2">
    <citation type="submission" date="2020-04" db="EMBL/GenBank/DDBJ databases">
        <authorList>
            <consortium name="NCBI Genome Project"/>
        </authorList>
    </citation>
    <scope>NUCLEOTIDE SEQUENCE</scope>
    <source>
        <strain evidence="3">CBS 781.70</strain>
    </source>
</reference>
<dbReference type="AlphaFoldDB" id="A0A6G1FWY7"/>
<reference evidence="1 3" key="1">
    <citation type="submission" date="2020-01" db="EMBL/GenBank/DDBJ databases">
        <authorList>
            <consortium name="DOE Joint Genome Institute"/>
            <person name="Haridas S."/>
            <person name="Albert R."/>
            <person name="Binder M."/>
            <person name="Bloem J."/>
            <person name="Labutti K."/>
            <person name="Salamov A."/>
            <person name="Andreopoulos B."/>
            <person name="Baker S.E."/>
            <person name="Barry K."/>
            <person name="Bills G."/>
            <person name="Bluhm B.H."/>
            <person name="Cannon C."/>
            <person name="Castanera R."/>
            <person name="Culley D.E."/>
            <person name="Daum C."/>
            <person name="Ezra D."/>
            <person name="Gonzalez J.B."/>
            <person name="Henrissat B."/>
            <person name="Kuo A."/>
            <person name="Liang C."/>
            <person name="Lipzen A."/>
            <person name="Lutzoni F."/>
            <person name="Magnuson J."/>
            <person name="Mondo S."/>
            <person name="Nolan M."/>
            <person name="Ohm R."/>
            <person name="Pangilinan J."/>
            <person name="Park H.-J."/>
            <person name="Ramirez L."/>
            <person name="Alfaro M."/>
            <person name="Sun H."/>
            <person name="Tritt A."/>
            <person name="Yoshinaga Y."/>
            <person name="Zwiers L.-H."/>
            <person name="Turgeon B.G."/>
            <person name="Goodwin S.B."/>
            <person name="Spatafora J.W."/>
            <person name="Crous P.W."/>
            <person name="Grigoriev I.V."/>
        </authorList>
    </citation>
    <scope>NUCLEOTIDE SEQUENCE</scope>
    <source>
        <strain evidence="1 3">CBS 781.70</strain>
    </source>
</reference>